<proteinExistence type="predicted"/>
<dbReference type="InterPro" id="IPR041588">
    <property type="entry name" value="Integrase_H2C2"/>
</dbReference>
<dbReference type="GO" id="GO:0003723">
    <property type="term" value="F:RNA binding"/>
    <property type="evidence" value="ECO:0007669"/>
    <property type="project" value="UniProtKB-KW"/>
</dbReference>
<dbReference type="PROSITE" id="PS50994">
    <property type="entry name" value="INTEGRASE"/>
    <property type="match status" value="1"/>
</dbReference>
<dbReference type="CDD" id="cd09274">
    <property type="entry name" value="RNase_HI_RT_Ty3"/>
    <property type="match status" value="1"/>
</dbReference>
<dbReference type="PANTHER" id="PTHR37984">
    <property type="entry name" value="PROTEIN CBG26694"/>
    <property type="match status" value="1"/>
</dbReference>
<dbReference type="OrthoDB" id="2505288at2759"/>
<dbReference type="Gene3D" id="3.30.420.10">
    <property type="entry name" value="Ribonuclease H-like superfamily/Ribonuclease H"/>
    <property type="match status" value="1"/>
</dbReference>
<feature type="domain" description="Integrase catalytic" evidence="3">
    <location>
        <begin position="382"/>
        <end position="517"/>
    </location>
</feature>
<dbReference type="SUPFAM" id="SSF56672">
    <property type="entry name" value="DNA/RNA polymerases"/>
    <property type="match status" value="1"/>
</dbReference>
<keyword evidence="5" id="KW-1185">Reference proteome</keyword>
<evidence type="ECO:0000256" key="2">
    <source>
        <dbReference type="ARBA" id="ARBA00023268"/>
    </source>
</evidence>
<accession>A0A9Q3K3B7</accession>
<protein>
    <recommendedName>
        <fullName evidence="3">Integrase catalytic domain-containing protein</fullName>
    </recommendedName>
</protein>
<dbReference type="GO" id="GO:0003824">
    <property type="term" value="F:catalytic activity"/>
    <property type="evidence" value="ECO:0007669"/>
    <property type="project" value="UniProtKB-KW"/>
</dbReference>
<sequence>MLFQVMASTWILQRFGRSPIGLSPKTSKLFNLSLDLPISIVVLLKIIPKQSLLSLPFLKNNSPVIFNEEALCKLQILKEALTTVPILSHFNISLPTIVETDASDYALGAVLSQVNDSGKHPIAFDSRKLLPAELNYEIHDKELLGLVWALKLSRDFLLSISHPFEVFIDHSSLQNFISLKVRTCRQAGLTEFLSDFHLTITYHPGRLATLPDALSCRDKVYPERGVDFISKNPQNFHQVIKQDGIQESRFFSMKVEIFSDLVDKIQKEVWQDKDSKERIKQLARGESVPDSSPEPQAKFFLFKYRVVIPRNEEIQLNILQTYHDSPLAGHPVQEKTLKLIKRDLYWAGMNQLIKHYVSSFQQCSRKKNIHHKKFGLLKPLQIPAGPWNSLSMEFITQLPWSNSFDSILVAVDRFSKRAIFIPTYGKITALELAQISIRHVFSKNGLPVSIVNDRISLFASSFWTNLCQKLKISRDLCTTFHPQTDGQTERVNQILEQYLWKYVSYHQDDWHTRHTLA</sequence>
<keyword evidence="1" id="KW-0694">RNA-binding</keyword>
<dbReference type="Gene3D" id="1.10.340.70">
    <property type="match status" value="1"/>
</dbReference>
<name>A0A9Q3K3B7_9BASI</name>
<keyword evidence="2" id="KW-0511">Multifunctional enzyme</keyword>
<dbReference type="Pfam" id="PF17921">
    <property type="entry name" value="Integrase_H2C2"/>
    <property type="match status" value="1"/>
</dbReference>
<dbReference type="InterPro" id="IPR043502">
    <property type="entry name" value="DNA/RNA_pol_sf"/>
</dbReference>
<dbReference type="InterPro" id="IPR050951">
    <property type="entry name" value="Retrovirus_Pol_polyprotein"/>
</dbReference>
<dbReference type="InterPro" id="IPR036397">
    <property type="entry name" value="RNaseH_sf"/>
</dbReference>
<evidence type="ECO:0000259" key="3">
    <source>
        <dbReference type="PROSITE" id="PS50994"/>
    </source>
</evidence>
<evidence type="ECO:0000313" key="5">
    <source>
        <dbReference type="Proteomes" id="UP000765509"/>
    </source>
</evidence>
<dbReference type="AlphaFoldDB" id="A0A9Q3K3B7"/>
<evidence type="ECO:0000256" key="1">
    <source>
        <dbReference type="ARBA" id="ARBA00022884"/>
    </source>
</evidence>
<reference evidence="4" key="1">
    <citation type="submission" date="2021-03" db="EMBL/GenBank/DDBJ databases">
        <title>Draft genome sequence of rust myrtle Austropuccinia psidii MF-1, a brazilian biotype.</title>
        <authorList>
            <person name="Quecine M.C."/>
            <person name="Pachon D.M.R."/>
            <person name="Bonatelli M.L."/>
            <person name="Correr F.H."/>
            <person name="Franceschini L.M."/>
            <person name="Leite T.F."/>
            <person name="Margarido G.R.A."/>
            <person name="Almeida C.A."/>
            <person name="Ferrarezi J.A."/>
            <person name="Labate C.A."/>
        </authorList>
    </citation>
    <scope>NUCLEOTIDE SEQUENCE</scope>
    <source>
        <strain evidence="4">MF-1</strain>
    </source>
</reference>
<dbReference type="SUPFAM" id="SSF53098">
    <property type="entry name" value="Ribonuclease H-like"/>
    <property type="match status" value="1"/>
</dbReference>
<dbReference type="GO" id="GO:0005634">
    <property type="term" value="C:nucleus"/>
    <property type="evidence" value="ECO:0007669"/>
    <property type="project" value="UniProtKB-ARBA"/>
</dbReference>
<dbReference type="InterPro" id="IPR012337">
    <property type="entry name" value="RNaseH-like_sf"/>
</dbReference>
<dbReference type="PANTHER" id="PTHR37984:SF5">
    <property type="entry name" value="PROTEIN NYNRIN-LIKE"/>
    <property type="match status" value="1"/>
</dbReference>
<organism evidence="4 5">
    <name type="scientific">Austropuccinia psidii MF-1</name>
    <dbReference type="NCBI Taxonomy" id="1389203"/>
    <lineage>
        <taxon>Eukaryota</taxon>
        <taxon>Fungi</taxon>
        <taxon>Dikarya</taxon>
        <taxon>Basidiomycota</taxon>
        <taxon>Pucciniomycotina</taxon>
        <taxon>Pucciniomycetes</taxon>
        <taxon>Pucciniales</taxon>
        <taxon>Sphaerophragmiaceae</taxon>
        <taxon>Austropuccinia</taxon>
    </lineage>
</organism>
<dbReference type="GO" id="GO:0015074">
    <property type="term" value="P:DNA integration"/>
    <property type="evidence" value="ECO:0007669"/>
    <property type="project" value="InterPro"/>
</dbReference>
<evidence type="ECO:0000313" key="4">
    <source>
        <dbReference type="EMBL" id="MBW0572522.1"/>
    </source>
</evidence>
<dbReference type="Proteomes" id="UP000765509">
    <property type="component" value="Unassembled WGS sequence"/>
</dbReference>
<gene>
    <name evidence="4" type="ORF">O181_112237</name>
</gene>
<dbReference type="EMBL" id="AVOT02090221">
    <property type="protein sequence ID" value="MBW0572522.1"/>
    <property type="molecule type" value="Genomic_DNA"/>
</dbReference>
<dbReference type="InterPro" id="IPR001584">
    <property type="entry name" value="Integrase_cat-core"/>
</dbReference>
<dbReference type="Pfam" id="PF17919">
    <property type="entry name" value="RT_RNaseH_2"/>
    <property type="match status" value="1"/>
</dbReference>
<dbReference type="InterPro" id="IPR041577">
    <property type="entry name" value="RT_RNaseH_2"/>
</dbReference>
<comment type="caution">
    <text evidence="4">The sequence shown here is derived from an EMBL/GenBank/DDBJ whole genome shotgun (WGS) entry which is preliminary data.</text>
</comment>